<dbReference type="PROSITE" id="PS50112">
    <property type="entry name" value="PAS"/>
    <property type="match status" value="2"/>
</dbReference>
<dbReference type="Gene3D" id="3.30.565.10">
    <property type="entry name" value="Histidine kinase-like ATPase, C-terminal domain"/>
    <property type="match status" value="1"/>
</dbReference>
<dbReference type="RefSeq" id="WP_353302092.1">
    <property type="nucleotide sequence ID" value="NZ_BAABWN010000003.1"/>
</dbReference>
<dbReference type="InterPro" id="IPR036097">
    <property type="entry name" value="HisK_dim/P_sf"/>
</dbReference>
<dbReference type="Pfam" id="PF00072">
    <property type="entry name" value="Response_reg"/>
    <property type="match status" value="1"/>
</dbReference>
<dbReference type="EC" id="2.7.13.3" evidence="2"/>
<comment type="catalytic activity">
    <reaction evidence="1">
        <text>ATP + protein L-histidine = ADP + protein N-phospho-L-histidine.</text>
        <dbReference type="EC" id="2.7.13.3"/>
    </reaction>
</comment>
<evidence type="ECO:0000259" key="9">
    <source>
        <dbReference type="PROSITE" id="PS50110"/>
    </source>
</evidence>
<dbReference type="InterPro" id="IPR001789">
    <property type="entry name" value="Sig_transdc_resp-reg_receiver"/>
</dbReference>
<dbReference type="NCBIfam" id="TIGR00229">
    <property type="entry name" value="sensory_box"/>
    <property type="match status" value="2"/>
</dbReference>
<feature type="domain" description="PAS" evidence="10">
    <location>
        <begin position="348"/>
        <end position="418"/>
    </location>
</feature>
<dbReference type="SMART" id="SM00091">
    <property type="entry name" value="PAS"/>
    <property type="match status" value="3"/>
</dbReference>
<dbReference type="CDD" id="cd00130">
    <property type="entry name" value="PAS"/>
    <property type="match status" value="1"/>
</dbReference>
<dbReference type="PANTHER" id="PTHR43047:SF9">
    <property type="entry name" value="HISTIDINE KINASE"/>
    <property type="match status" value="1"/>
</dbReference>
<evidence type="ECO:0000259" key="10">
    <source>
        <dbReference type="PROSITE" id="PS50112"/>
    </source>
</evidence>
<dbReference type="SMART" id="SM00388">
    <property type="entry name" value="HisKA"/>
    <property type="match status" value="1"/>
</dbReference>
<dbReference type="Gene3D" id="3.30.450.20">
    <property type="entry name" value="PAS domain"/>
    <property type="match status" value="3"/>
</dbReference>
<dbReference type="Gene3D" id="1.10.287.130">
    <property type="match status" value="1"/>
</dbReference>
<evidence type="ECO:0000259" key="8">
    <source>
        <dbReference type="PROSITE" id="PS50109"/>
    </source>
</evidence>
<dbReference type="Proteomes" id="UP001465153">
    <property type="component" value="Unassembled WGS sequence"/>
</dbReference>
<proteinExistence type="predicted"/>
<dbReference type="InterPro" id="IPR013656">
    <property type="entry name" value="PAS_4"/>
</dbReference>
<dbReference type="PRINTS" id="PR00344">
    <property type="entry name" value="BCTRLSENSOR"/>
</dbReference>
<keyword evidence="4" id="KW-0808">Transferase</keyword>
<gene>
    <name evidence="11" type="ORF">NBRC116591_12740</name>
</gene>
<dbReference type="InterPro" id="IPR003594">
    <property type="entry name" value="HATPase_dom"/>
</dbReference>
<dbReference type="InterPro" id="IPR003661">
    <property type="entry name" value="HisK_dim/P_dom"/>
</dbReference>
<dbReference type="SUPFAM" id="SSF52172">
    <property type="entry name" value="CheY-like"/>
    <property type="match status" value="1"/>
</dbReference>
<dbReference type="SUPFAM" id="SSF47384">
    <property type="entry name" value="Homodimeric domain of signal transducing histidine kinase"/>
    <property type="match status" value="1"/>
</dbReference>
<organism evidence="11 12">
    <name type="scientific">Sessilibacter corallicola</name>
    <dbReference type="NCBI Taxonomy" id="2904075"/>
    <lineage>
        <taxon>Bacteria</taxon>
        <taxon>Pseudomonadati</taxon>
        <taxon>Pseudomonadota</taxon>
        <taxon>Gammaproteobacteria</taxon>
        <taxon>Cellvibrionales</taxon>
        <taxon>Cellvibrionaceae</taxon>
        <taxon>Sessilibacter</taxon>
    </lineage>
</organism>
<dbReference type="CDD" id="cd00156">
    <property type="entry name" value="REC"/>
    <property type="match status" value="1"/>
</dbReference>
<evidence type="ECO:0000256" key="5">
    <source>
        <dbReference type="ARBA" id="ARBA00022777"/>
    </source>
</evidence>
<evidence type="ECO:0000256" key="1">
    <source>
        <dbReference type="ARBA" id="ARBA00000085"/>
    </source>
</evidence>
<dbReference type="CDD" id="cd00082">
    <property type="entry name" value="HisKA"/>
    <property type="match status" value="1"/>
</dbReference>
<keyword evidence="5" id="KW-0418">Kinase</keyword>
<keyword evidence="3 6" id="KW-0597">Phosphoprotein</keyword>
<feature type="domain" description="Histidine kinase" evidence="8">
    <location>
        <begin position="529"/>
        <end position="742"/>
    </location>
</feature>
<dbReference type="Gene3D" id="3.40.50.2300">
    <property type="match status" value="1"/>
</dbReference>
<dbReference type="SUPFAM" id="SSF55785">
    <property type="entry name" value="PYP-like sensor domain (PAS domain)"/>
    <property type="match status" value="3"/>
</dbReference>
<evidence type="ECO:0000313" key="11">
    <source>
        <dbReference type="EMBL" id="GAA6167464.1"/>
    </source>
</evidence>
<dbReference type="Pfam" id="PF08448">
    <property type="entry name" value="PAS_4"/>
    <property type="match status" value="1"/>
</dbReference>
<dbReference type="PROSITE" id="PS50110">
    <property type="entry name" value="RESPONSE_REGULATORY"/>
    <property type="match status" value="1"/>
</dbReference>
<dbReference type="SUPFAM" id="SSF55874">
    <property type="entry name" value="ATPase domain of HSP90 chaperone/DNA topoisomerase II/histidine kinase"/>
    <property type="match status" value="1"/>
</dbReference>
<feature type="domain" description="PAS" evidence="10">
    <location>
        <begin position="99"/>
        <end position="172"/>
    </location>
</feature>
<dbReference type="InterPro" id="IPR000014">
    <property type="entry name" value="PAS"/>
</dbReference>
<dbReference type="SMART" id="SM00448">
    <property type="entry name" value="REC"/>
    <property type="match status" value="1"/>
</dbReference>
<comment type="caution">
    <text evidence="11">The sequence shown here is derived from an EMBL/GenBank/DDBJ whole genome shotgun (WGS) entry which is preliminary data.</text>
</comment>
<evidence type="ECO:0000256" key="4">
    <source>
        <dbReference type="ARBA" id="ARBA00022679"/>
    </source>
</evidence>
<evidence type="ECO:0000256" key="2">
    <source>
        <dbReference type="ARBA" id="ARBA00012438"/>
    </source>
</evidence>
<dbReference type="InterPro" id="IPR036890">
    <property type="entry name" value="HATPase_C_sf"/>
</dbReference>
<dbReference type="InterPro" id="IPR011006">
    <property type="entry name" value="CheY-like_superfamily"/>
</dbReference>
<dbReference type="InterPro" id="IPR005467">
    <property type="entry name" value="His_kinase_dom"/>
</dbReference>
<dbReference type="Pfam" id="PF12860">
    <property type="entry name" value="PAS_7"/>
    <property type="match status" value="2"/>
</dbReference>
<dbReference type="InterPro" id="IPR004358">
    <property type="entry name" value="Sig_transdc_His_kin-like_C"/>
</dbReference>
<keyword evidence="12" id="KW-1185">Reference proteome</keyword>
<dbReference type="EMBL" id="BAABWN010000003">
    <property type="protein sequence ID" value="GAA6167464.1"/>
    <property type="molecule type" value="Genomic_DNA"/>
</dbReference>
<dbReference type="InterPro" id="IPR035965">
    <property type="entry name" value="PAS-like_dom_sf"/>
</dbReference>
<evidence type="ECO:0000256" key="7">
    <source>
        <dbReference type="SAM" id="Coils"/>
    </source>
</evidence>
<feature type="domain" description="Response regulatory" evidence="9">
    <location>
        <begin position="765"/>
        <end position="889"/>
    </location>
</feature>
<feature type="modified residue" description="4-aspartylphosphate" evidence="6">
    <location>
        <position position="816"/>
    </location>
</feature>
<protein>
    <recommendedName>
        <fullName evidence="2">histidine kinase</fullName>
        <ecNumber evidence="2">2.7.13.3</ecNumber>
    </recommendedName>
</protein>
<evidence type="ECO:0000256" key="6">
    <source>
        <dbReference type="PROSITE-ProRule" id="PRU00169"/>
    </source>
</evidence>
<evidence type="ECO:0000256" key="3">
    <source>
        <dbReference type="ARBA" id="ARBA00022553"/>
    </source>
</evidence>
<name>A0ABQ0A742_9GAMM</name>
<dbReference type="Pfam" id="PF02518">
    <property type="entry name" value="HATPase_c"/>
    <property type="match status" value="1"/>
</dbReference>
<accession>A0ABQ0A742</accession>
<evidence type="ECO:0000313" key="12">
    <source>
        <dbReference type="Proteomes" id="UP001465153"/>
    </source>
</evidence>
<dbReference type="Pfam" id="PF00512">
    <property type="entry name" value="HisKA"/>
    <property type="match status" value="1"/>
</dbReference>
<feature type="coiled-coil region" evidence="7">
    <location>
        <begin position="16"/>
        <end position="43"/>
    </location>
</feature>
<dbReference type="NCBIfam" id="NF041832">
    <property type="entry name" value="near_NosP_CTERM"/>
    <property type="match status" value="1"/>
</dbReference>
<dbReference type="PANTHER" id="PTHR43047">
    <property type="entry name" value="TWO-COMPONENT HISTIDINE PROTEIN KINASE"/>
    <property type="match status" value="1"/>
</dbReference>
<keyword evidence="7" id="KW-0175">Coiled coil</keyword>
<dbReference type="SMART" id="SM00387">
    <property type="entry name" value="HATPase_c"/>
    <property type="match status" value="1"/>
</dbReference>
<sequence>MTKLDAYKSHSHSVDSRSLQARIDELEKENSKLKKINSVLIQRVEMGWGNHSDAYRSFESAAMLAAKVQEHFYQLRQTHIRLAESNEKLERSQTESKITRQRLKDAIDSISESLVLFDADRRMILANARFKEMWGAGADDFIAGETTFNDILNSSIEQRVIDTTVKSSAKSAFNNGRTAPLVFKTQSGRWIQMSERPTAEGGLVVVYTDITALKASEQLRQEQVLKEQAEILQSTLENMSLGVALVNSDLKIQSWNRRFIEMAKIDPKNVAQGDHFPNLMADSELQDVTIRHALAGKEPDYQHREFIKHLSNGRVILVRRNIMSGGGFVNTYTDITERFQQEAALRESEERIRLITDAMPALIAYMNKNLVYEFANRSFEDWFGVKKKDMIGRHLRDLYEIEDYEAHLPHIRRVLKGQRVTFEVEQLSGVGKGRISKKTYVPDFGSNGQVLGFFSLAHDITEQRKTALALEHAYHYMEQRVEERTHQISKINEQLRKEISERKIIEINLLNAKKEAEQANESKTKFLAAASHDVLQPMNAARLFATALSELNMPGEGNELVSSLNYSLENMETLINSLLDISKLEAGVVEAVPDSFNVDDLLSKLVGEFSRLADKSDLSLTYIPSSAYVYTDSQLLARIIRNLLTNAIRYTETGKLLVGCRRRANGLEVQVWDTGIGIAEEKLEEIFQEFRRLDRKNNRFDKGLGLGLAIVDKIAGVLGHKVNVSSRPGSGSCFSVVIPYGKAKVPTIMPAFPADILSESIQYSNILVIDNDPEICQGMESLLKRWECKVTTVQTLEELKSHLLKGGDLPDVVVADYHLDDNTTGIQAIDLIKEYTLAQNPNNPKNIPVILATANYSNDLRQLAKSFGFVLLNKPIKPLKLKTAIANRLRFVET</sequence>
<dbReference type="PROSITE" id="PS50109">
    <property type="entry name" value="HIS_KIN"/>
    <property type="match status" value="1"/>
</dbReference>
<reference evidence="11 12" key="1">
    <citation type="submission" date="2024-04" db="EMBL/GenBank/DDBJ databases">
        <title>Draft genome sequence of Sessilibacter corallicola NBRC 116591.</title>
        <authorList>
            <person name="Miyakawa T."/>
            <person name="Kusuya Y."/>
            <person name="Miura T."/>
        </authorList>
    </citation>
    <scope>NUCLEOTIDE SEQUENCE [LARGE SCALE GENOMIC DNA]</scope>
    <source>
        <strain evidence="11 12">KU-00831-HH</strain>
    </source>
</reference>